<protein>
    <submittedName>
        <fullName evidence="1">Uncharacterized protein</fullName>
    </submittedName>
</protein>
<organism evidence="1 2">
    <name type="scientific">Sungkyunkwania multivorans</name>
    <dbReference type="NCBI Taxonomy" id="1173618"/>
    <lineage>
        <taxon>Bacteria</taxon>
        <taxon>Pseudomonadati</taxon>
        <taxon>Bacteroidota</taxon>
        <taxon>Flavobacteriia</taxon>
        <taxon>Flavobacteriales</taxon>
        <taxon>Flavobacteriaceae</taxon>
        <taxon>Sungkyunkwania</taxon>
    </lineage>
</organism>
<reference evidence="2" key="1">
    <citation type="journal article" date="2019" name="Int. J. Syst. Evol. Microbiol.">
        <title>The Global Catalogue of Microorganisms (GCM) 10K type strain sequencing project: providing services to taxonomists for standard genome sequencing and annotation.</title>
        <authorList>
            <consortium name="The Broad Institute Genomics Platform"/>
            <consortium name="The Broad Institute Genome Sequencing Center for Infectious Disease"/>
            <person name="Wu L."/>
            <person name="Ma J."/>
        </authorList>
    </citation>
    <scope>NUCLEOTIDE SEQUENCE [LARGE SCALE GENOMIC DNA]</scope>
    <source>
        <strain evidence="2">CCUG 62952</strain>
    </source>
</reference>
<gene>
    <name evidence="1" type="ORF">ACFQ1M_06745</name>
</gene>
<accession>A0ABW3CVY8</accession>
<sequence length="61" mass="7257">MTNKKLDIAQLLAERKISEEYHESDALKIFLELEQKRIAEKLHFDELKKAMKAIRDSQKDK</sequence>
<evidence type="ECO:0000313" key="1">
    <source>
        <dbReference type="EMBL" id="MFD0861898.1"/>
    </source>
</evidence>
<dbReference type="EMBL" id="JBHTJH010000004">
    <property type="protein sequence ID" value="MFD0861898.1"/>
    <property type="molecule type" value="Genomic_DNA"/>
</dbReference>
<proteinExistence type="predicted"/>
<dbReference type="RefSeq" id="WP_386405787.1">
    <property type="nucleotide sequence ID" value="NZ_JBHTJH010000004.1"/>
</dbReference>
<name>A0ABW3CVY8_9FLAO</name>
<keyword evidence="2" id="KW-1185">Reference proteome</keyword>
<dbReference type="Proteomes" id="UP001596978">
    <property type="component" value="Unassembled WGS sequence"/>
</dbReference>
<comment type="caution">
    <text evidence="1">The sequence shown here is derived from an EMBL/GenBank/DDBJ whole genome shotgun (WGS) entry which is preliminary data.</text>
</comment>
<evidence type="ECO:0000313" key="2">
    <source>
        <dbReference type="Proteomes" id="UP001596978"/>
    </source>
</evidence>